<proteinExistence type="inferred from homology"/>
<keyword evidence="3 6" id="KW-0808">Transferase</keyword>
<keyword evidence="4" id="KW-0472">Membrane</keyword>
<reference evidence="6 7" key="1">
    <citation type="submission" date="2019-04" db="EMBL/GenBank/DDBJ databases">
        <title>Microbes associate with the intestines of laboratory mice.</title>
        <authorList>
            <person name="Navarre W."/>
            <person name="Wong E."/>
            <person name="Huang K."/>
            <person name="Tropini C."/>
            <person name="Ng K."/>
            <person name="Yu B."/>
        </authorList>
    </citation>
    <scope>NUCLEOTIDE SEQUENCE [LARGE SCALE GENOMIC DNA]</scope>
    <source>
        <strain evidence="6 7">NM22_B1</strain>
    </source>
</reference>
<dbReference type="GO" id="GO:0016757">
    <property type="term" value="F:glycosyltransferase activity"/>
    <property type="evidence" value="ECO:0007669"/>
    <property type="project" value="UniProtKB-KW"/>
</dbReference>
<dbReference type="EMBL" id="SRYJ01000066">
    <property type="protein sequence ID" value="TGY67431.1"/>
    <property type="molecule type" value="Genomic_DNA"/>
</dbReference>
<comment type="caution">
    <text evidence="6">The sequence shown here is derived from an EMBL/GenBank/DDBJ whole genome shotgun (WGS) entry which is preliminary data.</text>
</comment>
<evidence type="ECO:0000313" key="6">
    <source>
        <dbReference type="EMBL" id="TGY67431.1"/>
    </source>
</evidence>
<comment type="similarity">
    <text evidence="1">Belongs to the glycosyltransferase 2 family.</text>
</comment>
<keyword evidence="4" id="KW-0812">Transmembrane</keyword>
<dbReference type="Pfam" id="PF00535">
    <property type="entry name" value="Glycos_transf_2"/>
    <property type="match status" value="1"/>
</dbReference>
<dbReference type="SUPFAM" id="SSF53448">
    <property type="entry name" value="Nucleotide-diphospho-sugar transferases"/>
    <property type="match status" value="1"/>
</dbReference>
<dbReference type="Proteomes" id="UP000310760">
    <property type="component" value="Unassembled WGS sequence"/>
</dbReference>
<protein>
    <submittedName>
        <fullName evidence="6">Glycosyltransferase family 2 protein</fullName>
    </submittedName>
</protein>
<keyword evidence="2" id="KW-0328">Glycosyltransferase</keyword>
<evidence type="ECO:0000256" key="1">
    <source>
        <dbReference type="ARBA" id="ARBA00006739"/>
    </source>
</evidence>
<feature type="domain" description="Glycosyltransferase 2-like" evidence="5">
    <location>
        <begin position="5"/>
        <end position="181"/>
    </location>
</feature>
<evidence type="ECO:0000256" key="3">
    <source>
        <dbReference type="ARBA" id="ARBA00022679"/>
    </source>
</evidence>
<dbReference type="PANTHER" id="PTHR43179:SF12">
    <property type="entry name" value="GALACTOFURANOSYLTRANSFERASE GLFT2"/>
    <property type="match status" value="1"/>
</dbReference>
<keyword evidence="4" id="KW-1133">Transmembrane helix</keyword>
<feature type="transmembrane region" description="Helical" evidence="4">
    <location>
        <begin position="257"/>
        <end position="276"/>
    </location>
</feature>
<dbReference type="PANTHER" id="PTHR43179">
    <property type="entry name" value="RHAMNOSYLTRANSFERASE WBBL"/>
    <property type="match status" value="1"/>
</dbReference>
<accession>A0A4S2FFN1</accession>
<dbReference type="AlphaFoldDB" id="A0A4S2FFN1"/>
<sequence length="289" mass="33467">MMDVSVIIVNYNTRKITVNCIDSIFAQTSGLEFEVILVDNASTDGSKEWFEKDDRITYIYSKKNLGFGCANNLGYAHCTGKYIFCLNSDTILLNNALLLFLNKMENLPAEVGCLGTLLLNRQRQVMHSYGQFPTLLGNIKWRLGKTCEWKDPKWMQADDTRFFEVGYVTGADLFIRRSVIESCGFFDPDFFLYFEETEMQWRFQNRGYKVYVYADPQIVHLEGGSAPKHTPVMKTLRSLQRIVNSERLYFKKTHSMLFYYTVVLPYTAANFLWLVGKTFVAGVLKHIRK</sequence>
<organism evidence="6 7">
    <name type="scientific">Phocaeicola sartorii</name>
    <dbReference type="NCBI Taxonomy" id="671267"/>
    <lineage>
        <taxon>Bacteria</taxon>
        <taxon>Pseudomonadati</taxon>
        <taxon>Bacteroidota</taxon>
        <taxon>Bacteroidia</taxon>
        <taxon>Bacteroidales</taxon>
        <taxon>Bacteroidaceae</taxon>
        <taxon>Phocaeicola</taxon>
    </lineage>
</organism>
<dbReference type="InterPro" id="IPR029044">
    <property type="entry name" value="Nucleotide-diphossugar_trans"/>
</dbReference>
<gene>
    <name evidence="6" type="ORF">E5339_20225</name>
</gene>
<evidence type="ECO:0000313" key="7">
    <source>
        <dbReference type="Proteomes" id="UP000310760"/>
    </source>
</evidence>
<dbReference type="InterPro" id="IPR001173">
    <property type="entry name" value="Glyco_trans_2-like"/>
</dbReference>
<evidence type="ECO:0000256" key="4">
    <source>
        <dbReference type="SAM" id="Phobius"/>
    </source>
</evidence>
<dbReference type="CDD" id="cd04186">
    <property type="entry name" value="GT_2_like_c"/>
    <property type="match status" value="1"/>
</dbReference>
<name>A0A4S2FFN1_9BACT</name>
<dbReference type="Gene3D" id="3.90.550.10">
    <property type="entry name" value="Spore Coat Polysaccharide Biosynthesis Protein SpsA, Chain A"/>
    <property type="match status" value="1"/>
</dbReference>
<evidence type="ECO:0000256" key="2">
    <source>
        <dbReference type="ARBA" id="ARBA00022676"/>
    </source>
</evidence>
<evidence type="ECO:0000259" key="5">
    <source>
        <dbReference type="Pfam" id="PF00535"/>
    </source>
</evidence>